<protein>
    <submittedName>
        <fullName evidence="1">Uncharacterized protein</fullName>
    </submittedName>
</protein>
<proteinExistence type="predicted"/>
<accession>M5JP33</accession>
<reference evidence="1 2" key="1">
    <citation type="journal article" date="2013" name="Gut Pathog.">
        <title>Draft genome of Ochrobactrum intermedium strain M86 isolated from non-ulcer dyspeptic individual from India.</title>
        <authorList>
            <person name="Kulkarni G."/>
            <person name="Dhotre D."/>
            <person name="Dharne M."/>
            <person name="Shetty S."/>
            <person name="Chowdhury S."/>
            <person name="Misra V."/>
            <person name="Misra S."/>
            <person name="Patole M."/>
            <person name="Shouche Y."/>
        </authorList>
    </citation>
    <scope>NUCLEOTIDE SEQUENCE [LARGE SCALE GENOMIC DNA]</scope>
    <source>
        <strain evidence="1 2">M86</strain>
    </source>
</reference>
<sequence>MTNSVHVTDHAVLRYLEREHGLDVDAVRNHIAGLAATGVQLEAISVKVERVKLLLCGETVVTVLKRNWPSDRRS</sequence>
<organism evidence="1 2">
    <name type="scientific">Brucella intermedia M86</name>
    <dbReference type="NCBI Taxonomy" id="1234597"/>
    <lineage>
        <taxon>Bacteria</taxon>
        <taxon>Pseudomonadati</taxon>
        <taxon>Pseudomonadota</taxon>
        <taxon>Alphaproteobacteria</taxon>
        <taxon>Hyphomicrobiales</taxon>
        <taxon>Brucellaceae</taxon>
        <taxon>Brucella/Ochrobactrum group</taxon>
        <taxon>Brucella</taxon>
    </lineage>
</organism>
<gene>
    <name evidence="1" type="ORF">D584_11172</name>
</gene>
<dbReference type="Proteomes" id="UP000011971">
    <property type="component" value="Unassembled WGS sequence"/>
</dbReference>
<dbReference type="EMBL" id="AOGE01000027">
    <property type="protein sequence ID" value="ELT49085.1"/>
    <property type="molecule type" value="Genomic_DNA"/>
</dbReference>
<comment type="caution">
    <text evidence="1">The sequence shown here is derived from an EMBL/GenBank/DDBJ whole genome shotgun (WGS) entry which is preliminary data.</text>
</comment>
<dbReference type="RefSeq" id="WP_006471578.1">
    <property type="nucleotide sequence ID" value="NZ_AOGE01000027.1"/>
</dbReference>
<dbReference type="AlphaFoldDB" id="M5JP33"/>
<dbReference type="PATRIC" id="fig|1234597.4.peg.2312"/>
<dbReference type="OrthoDB" id="7605594at2"/>
<evidence type="ECO:0000313" key="2">
    <source>
        <dbReference type="Proteomes" id="UP000011971"/>
    </source>
</evidence>
<name>M5JP33_9HYPH</name>
<evidence type="ECO:0000313" key="1">
    <source>
        <dbReference type="EMBL" id="ELT49085.1"/>
    </source>
</evidence>